<dbReference type="Proteomes" id="UP001168972">
    <property type="component" value="Unassembled WGS sequence"/>
</dbReference>
<feature type="compositionally biased region" description="Acidic residues" evidence="1">
    <location>
        <begin position="73"/>
        <end position="96"/>
    </location>
</feature>
<name>A0AA39FDZ4_MICHY</name>
<protein>
    <submittedName>
        <fullName evidence="2">Uncharacterized protein</fullName>
    </submittedName>
</protein>
<dbReference type="AlphaFoldDB" id="A0AA39FDZ4"/>
<reference evidence="2" key="2">
    <citation type="submission" date="2023-03" db="EMBL/GenBank/DDBJ databases">
        <authorList>
            <person name="Inwood S.N."/>
            <person name="Skelly J.G."/>
            <person name="Guhlin J."/>
            <person name="Harrop T.W.R."/>
            <person name="Goldson S.G."/>
            <person name="Dearden P.K."/>
        </authorList>
    </citation>
    <scope>NUCLEOTIDE SEQUENCE</scope>
    <source>
        <strain evidence="2">Lincoln</strain>
        <tissue evidence="2">Whole body</tissue>
    </source>
</reference>
<feature type="region of interest" description="Disordered" evidence="1">
    <location>
        <begin position="44"/>
        <end position="140"/>
    </location>
</feature>
<feature type="compositionally biased region" description="Polar residues" evidence="1">
    <location>
        <begin position="100"/>
        <end position="117"/>
    </location>
</feature>
<accession>A0AA39FDZ4</accession>
<sequence>MAATKIVLYDSEKDIAVEAYVSGDEAERAKTDIFFATQLLRSVMEQEQEQEPPASTSITTHVEHDENTAISPIDEEPLDEETTETQESEDSAEETSDSTAGSDSGCSTKSNKTSIATLFQKRIRQKDEHEENKKKRHKETMEIFGEFLKVLKKSAEK</sequence>
<organism evidence="2 3">
    <name type="scientific">Microctonus hyperodae</name>
    <name type="common">Parasitoid wasp</name>
    <dbReference type="NCBI Taxonomy" id="165561"/>
    <lineage>
        <taxon>Eukaryota</taxon>
        <taxon>Metazoa</taxon>
        <taxon>Ecdysozoa</taxon>
        <taxon>Arthropoda</taxon>
        <taxon>Hexapoda</taxon>
        <taxon>Insecta</taxon>
        <taxon>Pterygota</taxon>
        <taxon>Neoptera</taxon>
        <taxon>Endopterygota</taxon>
        <taxon>Hymenoptera</taxon>
        <taxon>Apocrita</taxon>
        <taxon>Ichneumonoidea</taxon>
        <taxon>Braconidae</taxon>
        <taxon>Euphorinae</taxon>
        <taxon>Microctonus</taxon>
    </lineage>
</organism>
<evidence type="ECO:0000256" key="1">
    <source>
        <dbReference type="SAM" id="MobiDB-lite"/>
    </source>
</evidence>
<dbReference type="EMBL" id="JAQQBR010001831">
    <property type="protein sequence ID" value="KAK0167721.1"/>
    <property type="molecule type" value="Genomic_DNA"/>
</dbReference>
<reference evidence="2" key="1">
    <citation type="journal article" date="2023" name="bioRxiv">
        <title>Scaffold-level genome assemblies of two parasitoid biocontrol wasps reveal the parthenogenesis mechanism and an associated novel virus.</title>
        <authorList>
            <person name="Inwood S."/>
            <person name="Skelly J."/>
            <person name="Guhlin J."/>
            <person name="Harrop T."/>
            <person name="Goldson S."/>
            <person name="Dearden P."/>
        </authorList>
    </citation>
    <scope>NUCLEOTIDE SEQUENCE</scope>
    <source>
        <strain evidence="2">Lincoln</strain>
        <tissue evidence="2">Whole body</tissue>
    </source>
</reference>
<proteinExistence type="predicted"/>
<evidence type="ECO:0000313" key="2">
    <source>
        <dbReference type="EMBL" id="KAK0167721.1"/>
    </source>
</evidence>
<comment type="caution">
    <text evidence="2">The sequence shown here is derived from an EMBL/GenBank/DDBJ whole genome shotgun (WGS) entry which is preliminary data.</text>
</comment>
<gene>
    <name evidence="2" type="ORF">PV327_001593</name>
</gene>
<keyword evidence="3" id="KW-1185">Reference proteome</keyword>
<evidence type="ECO:0000313" key="3">
    <source>
        <dbReference type="Proteomes" id="UP001168972"/>
    </source>
</evidence>